<proteinExistence type="predicted"/>
<evidence type="ECO:0000313" key="2">
    <source>
        <dbReference type="Proteomes" id="UP000299102"/>
    </source>
</evidence>
<dbReference type="Proteomes" id="UP000299102">
    <property type="component" value="Unassembled WGS sequence"/>
</dbReference>
<accession>A0A4C1YIR4</accession>
<protein>
    <submittedName>
        <fullName evidence="1">Uncharacterized protein</fullName>
    </submittedName>
</protein>
<evidence type="ECO:0000313" key="1">
    <source>
        <dbReference type="EMBL" id="GBP75998.1"/>
    </source>
</evidence>
<name>A0A4C1YIR4_EUMVA</name>
<gene>
    <name evidence="1" type="ORF">EVAR_55905_1</name>
</gene>
<comment type="caution">
    <text evidence="1">The sequence shown here is derived from an EMBL/GenBank/DDBJ whole genome shotgun (WGS) entry which is preliminary data.</text>
</comment>
<dbReference type="AlphaFoldDB" id="A0A4C1YIR4"/>
<dbReference type="EMBL" id="BGZK01001271">
    <property type="protein sequence ID" value="GBP75998.1"/>
    <property type="molecule type" value="Genomic_DNA"/>
</dbReference>
<reference evidence="1 2" key="1">
    <citation type="journal article" date="2019" name="Commun. Biol.">
        <title>The bagworm genome reveals a unique fibroin gene that provides high tensile strength.</title>
        <authorList>
            <person name="Kono N."/>
            <person name="Nakamura H."/>
            <person name="Ohtoshi R."/>
            <person name="Tomita M."/>
            <person name="Numata K."/>
            <person name="Arakawa K."/>
        </authorList>
    </citation>
    <scope>NUCLEOTIDE SEQUENCE [LARGE SCALE GENOMIC DNA]</scope>
</reference>
<organism evidence="1 2">
    <name type="scientific">Eumeta variegata</name>
    <name type="common">Bagworm moth</name>
    <name type="synonym">Eumeta japonica</name>
    <dbReference type="NCBI Taxonomy" id="151549"/>
    <lineage>
        <taxon>Eukaryota</taxon>
        <taxon>Metazoa</taxon>
        <taxon>Ecdysozoa</taxon>
        <taxon>Arthropoda</taxon>
        <taxon>Hexapoda</taxon>
        <taxon>Insecta</taxon>
        <taxon>Pterygota</taxon>
        <taxon>Neoptera</taxon>
        <taxon>Endopterygota</taxon>
        <taxon>Lepidoptera</taxon>
        <taxon>Glossata</taxon>
        <taxon>Ditrysia</taxon>
        <taxon>Tineoidea</taxon>
        <taxon>Psychidae</taxon>
        <taxon>Oiketicinae</taxon>
        <taxon>Eumeta</taxon>
    </lineage>
</organism>
<keyword evidence="2" id="KW-1185">Reference proteome</keyword>
<sequence length="100" mass="10860">MRGLNLSKRGSVLLASRPKEKSLLAPAVTVKAYRTRKNGNTAAALYIAHQPGTTRLLSSLRFDLLINSTYTGLVALERCLRPTADDDEVVDNKDALCGIC</sequence>